<keyword evidence="10" id="KW-1185">Reference proteome</keyword>
<evidence type="ECO:0000256" key="7">
    <source>
        <dbReference type="RuleBase" id="RU363032"/>
    </source>
</evidence>
<evidence type="ECO:0000256" key="4">
    <source>
        <dbReference type="ARBA" id="ARBA00022692"/>
    </source>
</evidence>
<feature type="transmembrane region" description="Helical" evidence="7">
    <location>
        <begin position="201"/>
        <end position="221"/>
    </location>
</feature>
<keyword evidence="3" id="KW-1003">Cell membrane</keyword>
<comment type="subcellular location">
    <subcellularLocation>
        <location evidence="1 7">Cell membrane</location>
        <topology evidence="1 7">Multi-pass membrane protein</topology>
    </subcellularLocation>
</comment>
<protein>
    <submittedName>
        <fullName evidence="9">ABC transporter permease</fullName>
    </submittedName>
</protein>
<keyword evidence="2 7" id="KW-0813">Transport</keyword>
<accession>A0A8J7RQ79</accession>
<evidence type="ECO:0000256" key="1">
    <source>
        <dbReference type="ARBA" id="ARBA00004651"/>
    </source>
</evidence>
<proteinExistence type="inferred from homology"/>
<gene>
    <name evidence="9" type="ORF">J5Y06_15360</name>
</gene>
<dbReference type="InterPro" id="IPR000515">
    <property type="entry name" value="MetI-like"/>
</dbReference>
<comment type="similarity">
    <text evidence="7">Belongs to the binding-protein-dependent transport system permease family.</text>
</comment>
<evidence type="ECO:0000256" key="6">
    <source>
        <dbReference type="ARBA" id="ARBA00023136"/>
    </source>
</evidence>
<dbReference type="SUPFAM" id="SSF161098">
    <property type="entry name" value="MetI-like"/>
    <property type="match status" value="1"/>
</dbReference>
<dbReference type="GO" id="GO:0071916">
    <property type="term" value="F:dipeptide transmembrane transporter activity"/>
    <property type="evidence" value="ECO:0007669"/>
    <property type="project" value="TreeGrafter"/>
</dbReference>
<dbReference type="InterPro" id="IPR045621">
    <property type="entry name" value="BPD_transp_1_N"/>
</dbReference>
<dbReference type="Proteomes" id="UP000666240">
    <property type="component" value="Unassembled WGS sequence"/>
</dbReference>
<evidence type="ECO:0000259" key="8">
    <source>
        <dbReference type="PROSITE" id="PS50928"/>
    </source>
</evidence>
<dbReference type="Gene3D" id="1.10.3720.10">
    <property type="entry name" value="MetI-like"/>
    <property type="match status" value="1"/>
</dbReference>
<dbReference type="Pfam" id="PF19300">
    <property type="entry name" value="BPD_transp_1_N"/>
    <property type="match status" value="1"/>
</dbReference>
<feature type="transmembrane region" description="Helical" evidence="7">
    <location>
        <begin position="63"/>
        <end position="84"/>
    </location>
</feature>
<dbReference type="AlphaFoldDB" id="A0A8J7RQ79"/>
<keyword evidence="6 7" id="KW-0472">Membrane</keyword>
<dbReference type="Pfam" id="PF00528">
    <property type="entry name" value="BPD_transp_1"/>
    <property type="match status" value="1"/>
</dbReference>
<evidence type="ECO:0000256" key="5">
    <source>
        <dbReference type="ARBA" id="ARBA00022989"/>
    </source>
</evidence>
<dbReference type="CDD" id="cd06261">
    <property type="entry name" value="TM_PBP2"/>
    <property type="match status" value="1"/>
</dbReference>
<dbReference type="GO" id="GO:0005886">
    <property type="term" value="C:plasma membrane"/>
    <property type="evidence" value="ECO:0007669"/>
    <property type="project" value="UniProtKB-SubCell"/>
</dbReference>
<comment type="caution">
    <text evidence="9">The sequence shown here is derived from an EMBL/GenBank/DDBJ whole genome shotgun (WGS) entry which is preliminary data.</text>
</comment>
<evidence type="ECO:0000256" key="2">
    <source>
        <dbReference type="ARBA" id="ARBA00022448"/>
    </source>
</evidence>
<keyword evidence="5 7" id="KW-1133">Transmembrane helix</keyword>
<evidence type="ECO:0000256" key="3">
    <source>
        <dbReference type="ARBA" id="ARBA00022475"/>
    </source>
</evidence>
<dbReference type="EMBL" id="JAGIYY010000005">
    <property type="protein sequence ID" value="MBP0440034.1"/>
    <property type="molecule type" value="Genomic_DNA"/>
</dbReference>
<evidence type="ECO:0000313" key="10">
    <source>
        <dbReference type="Proteomes" id="UP000666240"/>
    </source>
</evidence>
<dbReference type="PROSITE" id="PS50928">
    <property type="entry name" value="ABC_TM1"/>
    <property type="match status" value="1"/>
</dbReference>
<reference evidence="9" key="1">
    <citation type="submission" date="2021-03" db="EMBL/GenBank/DDBJ databases">
        <title>Genome sequencing and assembly of Tianweitania sediminis.</title>
        <authorList>
            <person name="Chhetri G."/>
        </authorList>
    </citation>
    <scope>NUCLEOTIDE SEQUENCE</scope>
    <source>
        <strain evidence="9">Z8</strain>
    </source>
</reference>
<feature type="domain" description="ABC transmembrane type-1" evidence="8">
    <location>
        <begin position="97"/>
        <end position="328"/>
    </location>
</feature>
<dbReference type="PANTHER" id="PTHR43163">
    <property type="entry name" value="DIPEPTIDE TRANSPORT SYSTEM PERMEASE PROTEIN DPPB-RELATED"/>
    <property type="match status" value="1"/>
</dbReference>
<dbReference type="PANTHER" id="PTHR43163:SF8">
    <property type="entry name" value="D,D-DIPEPTIDE TRANSPORT SYSTEM PERMEASE PROTEIN DDPB-RELATED"/>
    <property type="match status" value="1"/>
</dbReference>
<dbReference type="RefSeq" id="WP_209336075.1">
    <property type="nucleotide sequence ID" value="NZ_JAGIYY010000005.1"/>
</dbReference>
<feature type="transmembrane region" description="Helical" evidence="7">
    <location>
        <begin position="172"/>
        <end position="195"/>
    </location>
</feature>
<sequence>MRVAKIVARQAAILLATFVGLLLVTFVIGRVMPLDPVIAAIGPDVSQEIYDRTREQMGLNDPIWVQFLSYIWAILHLDFGVSFFTKQPVVEDIARVFPATLELASVGILIGALIGIPLGMLAALNRGTWIDGAVRVVTLAGYSAPVFWKGLVLLIVFYAWLGWAGGPGRLSIFYEGLVPQVTGLLLIDAALAGEWEVFRDAFGHLVLPGLSLGYGAAAYIGRMTRSFMLDQLKQEYVSVARVKGMSERQVVLNHVLPNCAVQLVTTVALTYGLLLEGAVLTETVFAWPGLGQYMTKSMFNADMNAVLGGTLVIGTIFILLNLFSDVLYRILDPRTR</sequence>
<evidence type="ECO:0000313" key="9">
    <source>
        <dbReference type="EMBL" id="MBP0440034.1"/>
    </source>
</evidence>
<dbReference type="InterPro" id="IPR035906">
    <property type="entry name" value="MetI-like_sf"/>
</dbReference>
<name>A0A8J7RQ79_9HYPH</name>
<organism evidence="9 10">
    <name type="scientific">Tianweitania sediminis</name>
    <dbReference type="NCBI Taxonomy" id="1502156"/>
    <lineage>
        <taxon>Bacteria</taxon>
        <taxon>Pseudomonadati</taxon>
        <taxon>Pseudomonadota</taxon>
        <taxon>Alphaproteobacteria</taxon>
        <taxon>Hyphomicrobiales</taxon>
        <taxon>Phyllobacteriaceae</taxon>
        <taxon>Tianweitania</taxon>
    </lineage>
</organism>
<feature type="transmembrane region" description="Helical" evidence="7">
    <location>
        <begin position="305"/>
        <end position="328"/>
    </location>
</feature>
<feature type="transmembrane region" description="Helical" evidence="7">
    <location>
        <begin position="96"/>
        <end position="119"/>
    </location>
</feature>
<feature type="transmembrane region" description="Helical" evidence="7">
    <location>
        <begin position="139"/>
        <end position="160"/>
    </location>
</feature>
<keyword evidence="4 7" id="KW-0812">Transmembrane</keyword>